<dbReference type="AlphaFoldDB" id="A0AA38ZPM8"/>
<organism evidence="1 2">
    <name type="scientific">Vitis rotundifolia</name>
    <name type="common">Muscadine grape</name>
    <dbReference type="NCBI Taxonomy" id="103349"/>
    <lineage>
        <taxon>Eukaryota</taxon>
        <taxon>Viridiplantae</taxon>
        <taxon>Streptophyta</taxon>
        <taxon>Embryophyta</taxon>
        <taxon>Tracheophyta</taxon>
        <taxon>Spermatophyta</taxon>
        <taxon>Magnoliopsida</taxon>
        <taxon>eudicotyledons</taxon>
        <taxon>Gunneridae</taxon>
        <taxon>Pentapetalae</taxon>
        <taxon>rosids</taxon>
        <taxon>Vitales</taxon>
        <taxon>Vitaceae</taxon>
        <taxon>Viteae</taxon>
        <taxon>Vitis</taxon>
    </lineage>
</organism>
<dbReference type="Proteomes" id="UP001168098">
    <property type="component" value="Unassembled WGS sequence"/>
</dbReference>
<dbReference type="EMBL" id="JARBHA010000009">
    <property type="protein sequence ID" value="KAJ9692970.1"/>
    <property type="molecule type" value="Genomic_DNA"/>
</dbReference>
<reference evidence="1 2" key="1">
    <citation type="journal article" date="2023" name="BMC Biotechnol.">
        <title>Vitis rotundifolia cv Carlos genome sequencing.</title>
        <authorList>
            <person name="Huff M."/>
            <person name="Hulse-Kemp A."/>
            <person name="Scheffler B."/>
            <person name="Youngblood R."/>
            <person name="Simpson S."/>
            <person name="Babiker E."/>
            <person name="Staton M."/>
        </authorList>
    </citation>
    <scope>NUCLEOTIDE SEQUENCE [LARGE SCALE GENOMIC DNA]</scope>
    <source>
        <tissue evidence="1">Leaf</tissue>
    </source>
</reference>
<keyword evidence="2" id="KW-1185">Reference proteome</keyword>
<name>A0AA38ZPM8_VITRO</name>
<comment type="caution">
    <text evidence="1">The sequence shown here is derived from an EMBL/GenBank/DDBJ whole genome shotgun (WGS) entry which is preliminary data.</text>
</comment>
<evidence type="ECO:0000313" key="1">
    <source>
        <dbReference type="EMBL" id="KAJ9692970.1"/>
    </source>
</evidence>
<gene>
    <name evidence="1" type="ORF">PVL29_011889</name>
</gene>
<sequence>MKLLNLVPKNLLVRLLRVLHHLFHQVEGLSANECKHSNTNAASSISYTLESIHTTLVVMSLNKICGGAMRISIGLVIGHYVFIYLQPTDVQDPIVHFLVESDSKTPQCLLPKIPR</sequence>
<accession>A0AA38ZPM8</accession>
<proteinExistence type="predicted"/>
<evidence type="ECO:0000313" key="2">
    <source>
        <dbReference type="Proteomes" id="UP001168098"/>
    </source>
</evidence>
<protein>
    <submittedName>
        <fullName evidence="1">Uncharacterized protein</fullName>
    </submittedName>
</protein>